<feature type="compositionally biased region" description="Basic and acidic residues" evidence="1">
    <location>
        <begin position="564"/>
        <end position="579"/>
    </location>
</feature>
<evidence type="ECO:0000313" key="3">
    <source>
        <dbReference type="Proteomes" id="UP000765509"/>
    </source>
</evidence>
<organism evidence="2 3">
    <name type="scientific">Austropuccinia psidii MF-1</name>
    <dbReference type="NCBI Taxonomy" id="1389203"/>
    <lineage>
        <taxon>Eukaryota</taxon>
        <taxon>Fungi</taxon>
        <taxon>Dikarya</taxon>
        <taxon>Basidiomycota</taxon>
        <taxon>Pucciniomycotina</taxon>
        <taxon>Pucciniomycetes</taxon>
        <taxon>Pucciniales</taxon>
        <taxon>Sphaerophragmiaceae</taxon>
        <taxon>Austropuccinia</taxon>
    </lineage>
</organism>
<comment type="caution">
    <text evidence="2">The sequence shown here is derived from an EMBL/GenBank/DDBJ whole genome shotgun (WGS) entry which is preliminary data.</text>
</comment>
<evidence type="ECO:0008006" key="4">
    <source>
        <dbReference type="Google" id="ProtNLM"/>
    </source>
</evidence>
<evidence type="ECO:0000256" key="1">
    <source>
        <dbReference type="SAM" id="MobiDB-lite"/>
    </source>
</evidence>
<feature type="region of interest" description="Disordered" evidence="1">
    <location>
        <begin position="564"/>
        <end position="585"/>
    </location>
</feature>
<dbReference type="PANTHER" id="PTHR47938">
    <property type="entry name" value="RESPIRATORY COMPLEX I CHAPERONE (CIA84), PUTATIVE (AFU_ORTHOLOGUE AFUA_2G06020)-RELATED"/>
    <property type="match status" value="1"/>
</dbReference>
<dbReference type="AlphaFoldDB" id="A0A9Q3CHJ4"/>
<dbReference type="InterPro" id="IPR011990">
    <property type="entry name" value="TPR-like_helical_dom_sf"/>
</dbReference>
<proteinExistence type="predicted"/>
<dbReference type="OrthoDB" id="185373at2759"/>
<accession>A0A9Q3CHJ4</accession>
<dbReference type="PANTHER" id="PTHR47938:SF35">
    <property type="entry name" value="PENTATRICOPEPTIDE REPEAT-CONTAINING PROTEIN 4, MITOCHONDRIAL-RELATED"/>
    <property type="match status" value="1"/>
</dbReference>
<dbReference type="EMBL" id="AVOT02007397">
    <property type="protein sequence ID" value="MBW0483817.1"/>
    <property type="molecule type" value="Genomic_DNA"/>
</dbReference>
<name>A0A9Q3CHJ4_9BASI</name>
<sequence length="585" mass="67137">MKILNFRRLISSTTKINPSSTFKSSNSIHLQSNSSNSSKPKRPIYLRFANNPSELNIRIQHLSKISNGGLDKAIELVRQSSIQVATVSVWTQLLQLITRARRFSLVYRVFLDLKQRQIQPDTQFFVSFFAALANSPKSKNVTLDRLKSIWSQAHHSNQISSSNHTKQLPIQLTNAYLNSLCSHGFIDETFELLKKLPSDSIDSITISQVLKSLNPTHDHLNLTRDLLNQSNLLEKFDLRAILTIASLFLKSTHQNHQQFGAKLIHDKIGIQVDTIKENYRFWAKSHGPLPKPNQATLRFDSGELTTLLRILLKLQKFSLIRRLWDQIIKNRDLYLHRDSIDQIHCGLVMVALGQCGRIDEVESLLQWMIESKSYKLLPISDTLDKAMQAAWQAEDLTAAIRILTLLSQQRKDLVDPPASQEKKSTTNSILSTGPAQFKAIWPSNRALSTLLQTAGNSGKTSEIDQAFRLVEQFNRRLPEKRPHCATSPQNPSSCLPSLPIDKSVELYWQRQYIWVLTDLLDRMIRRPEKSLSSDRRAALEEWRTQIDEELEKEGNLEMRMKIENRAEEQRLRREAAAERKKAKNQ</sequence>
<feature type="region of interest" description="Disordered" evidence="1">
    <location>
        <begin position="22"/>
        <end position="42"/>
    </location>
</feature>
<feature type="compositionally biased region" description="Low complexity" evidence="1">
    <location>
        <begin position="24"/>
        <end position="38"/>
    </location>
</feature>
<dbReference type="InterPro" id="IPR002885">
    <property type="entry name" value="PPR_rpt"/>
</dbReference>
<dbReference type="Pfam" id="PF01535">
    <property type="entry name" value="PPR"/>
    <property type="match status" value="1"/>
</dbReference>
<protein>
    <recommendedName>
        <fullName evidence="4">Pentatricopeptide repeat-containing protein</fullName>
    </recommendedName>
</protein>
<gene>
    <name evidence="2" type="ORF">O181_023532</name>
</gene>
<dbReference type="Proteomes" id="UP000765509">
    <property type="component" value="Unassembled WGS sequence"/>
</dbReference>
<reference evidence="2" key="1">
    <citation type="submission" date="2021-03" db="EMBL/GenBank/DDBJ databases">
        <title>Draft genome sequence of rust myrtle Austropuccinia psidii MF-1, a brazilian biotype.</title>
        <authorList>
            <person name="Quecine M.C."/>
            <person name="Pachon D.M.R."/>
            <person name="Bonatelli M.L."/>
            <person name="Correr F.H."/>
            <person name="Franceschini L.M."/>
            <person name="Leite T.F."/>
            <person name="Margarido G.R.A."/>
            <person name="Almeida C.A."/>
            <person name="Ferrarezi J.A."/>
            <person name="Labate C.A."/>
        </authorList>
    </citation>
    <scope>NUCLEOTIDE SEQUENCE</scope>
    <source>
        <strain evidence="2">MF-1</strain>
    </source>
</reference>
<dbReference type="GO" id="GO:0003729">
    <property type="term" value="F:mRNA binding"/>
    <property type="evidence" value="ECO:0007669"/>
    <property type="project" value="TreeGrafter"/>
</dbReference>
<dbReference type="Gene3D" id="1.25.40.10">
    <property type="entry name" value="Tetratricopeptide repeat domain"/>
    <property type="match status" value="2"/>
</dbReference>
<keyword evidence="3" id="KW-1185">Reference proteome</keyword>
<evidence type="ECO:0000313" key="2">
    <source>
        <dbReference type="EMBL" id="MBW0483817.1"/>
    </source>
</evidence>